<evidence type="ECO:0000313" key="2">
    <source>
        <dbReference type="Proteomes" id="UP000182124"/>
    </source>
</evidence>
<dbReference type="Proteomes" id="UP000182124">
    <property type="component" value="Unassembled WGS sequence"/>
</dbReference>
<organism evidence="1 2">
    <name type="scientific">Flavobacterium saliperosum</name>
    <dbReference type="NCBI Taxonomy" id="329186"/>
    <lineage>
        <taxon>Bacteria</taxon>
        <taxon>Pseudomonadati</taxon>
        <taxon>Bacteroidota</taxon>
        <taxon>Flavobacteriia</taxon>
        <taxon>Flavobacteriales</taxon>
        <taxon>Flavobacteriaceae</taxon>
        <taxon>Flavobacterium</taxon>
    </lineage>
</organism>
<reference evidence="1 2" key="1">
    <citation type="submission" date="2016-10" db="EMBL/GenBank/DDBJ databases">
        <authorList>
            <person name="de Groot N.N."/>
        </authorList>
    </citation>
    <scope>NUCLEOTIDE SEQUENCE [LARGE SCALE GENOMIC DNA]</scope>
    <source>
        <strain evidence="1 2">CGMCC 1.3801</strain>
    </source>
</reference>
<dbReference type="AlphaFoldDB" id="A0A1G4WC07"/>
<dbReference type="EMBL" id="FMTY01000023">
    <property type="protein sequence ID" value="SCX19528.1"/>
    <property type="molecule type" value="Genomic_DNA"/>
</dbReference>
<proteinExistence type="predicted"/>
<dbReference type="PROSITE" id="PS51257">
    <property type="entry name" value="PROKAR_LIPOPROTEIN"/>
    <property type="match status" value="1"/>
</dbReference>
<accession>A0A1G4WC07</accession>
<sequence length="160" mass="18833">MRPNEREIHEHIKMKKKTIILLASLVILSCNKTKEEKNIDNEPIDSLSSSNVDLKSQTESKEQNWYDGLIADYIKNSDNELIKLALKNKEEVEWLLDRTEKTDSTNYYIFNIGQDVTDENNANPRFSSDGWIYVDSLSKKIYEYDLPNDSLVIWKNKHYR</sequence>
<gene>
    <name evidence="1" type="ORF">SAMN02927925_02803</name>
</gene>
<name>A0A1G4WC07_9FLAO</name>
<dbReference type="eggNOG" id="ENOG5030R5N">
    <property type="taxonomic scope" value="Bacteria"/>
</dbReference>
<evidence type="ECO:0000313" key="1">
    <source>
        <dbReference type="EMBL" id="SCX19528.1"/>
    </source>
</evidence>
<protein>
    <submittedName>
        <fullName evidence="1">Uncharacterized protein</fullName>
    </submittedName>
</protein>